<name>A0A1S8DIT4_9GAMM</name>
<dbReference type="OrthoDB" id="8587856at2"/>
<dbReference type="RefSeq" id="WP_083725799.1">
    <property type="nucleotide sequence ID" value="NZ_FOUD01000009.1"/>
</dbReference>
<feature type="domain" description="Solute-binding protein family 3/N-terminal" evidence="2">
    <location>
        <begin position="27"/>
        <end position="242"/>
    </location>
</feature>
<proteinExistence type="predicted"/>
<keyword evidence="1" id="KW-0732">Signal</keyword>
<dbReference type="GO" id="GO:0005524">
    <property type="term" value="F:ATP binding"/>
    <property type="evidence" value="ECO:0007669"/>
    <property type="project" value="UniProtKB-KW"/>
</dbReference>
<keyword evidence="3" id="KW-0547">Nucleotide-binding</keyword>
<comment type="caution">
    <text evidence="3">The sequence shown here is derived from an EMBL/GenBank/DDBJ whole genome shotgun (WGS) entry which is preliminary data.</text>
</comment>
<keyword evidence="3" id="KW-0067">ATP-binding</keyword>
<dbReference type="SUPFAM" id="SSF53850">
    <property type="entry name" value="Periplasmic binding protein-like II"/>
    <property type="match status" value="1"/>
</dbReference>
<dbReference type="Gene3D" id="3.40.190.10">
    <property type="entry name" value="Periplasmic binding protein-like II"/>
    <property type="match status" value="2"/>
</dbReference>
<feature type="signal peptide" evidence="1">
    <location>
        <begin position="1"/>
        <end position="21"/>
    </location>
</feature>
<feature type="chain" id="PRO_5010539051" evidence="1">
    <location>
        <begin position="22"/>
        <end position="253"/>
    </location>
</feature>
<organism evidence="3 4">
    <name type="scientific">Halopseudomonas pachastrellae</name>
    <dbReference type="NCBI Taxonomy" id="254161"/>
    <lineage>
        <taxon>Bacteria</taxon>
        <taxon>Pseudomonadati</taxon>
        <taxon>Pseudomonadota</taxon>
        <taxon>Gammaproteobacteria</taxon>
        <taxon>Pseudomonadales</taxon>
        <taxon>Pseudomonadaceae</taxon>
        <taxon>Halopseudomonas</taxon>
    </lineage>
</organism>
<dbReference type="Pfam" id="PF00497">
    <property type="entry name" value="SBP_bac_3"/>
    <property type="match status" value="1"/>
</dbReference>
<dbReference type="AlphaFoldDB" id="A0A1S8DIT4"/>
<dbReference type="STRING" id="254161.SAMN05216256_10929"/>
<reference evidence="3 4" key="1">
    <citation type="submission" date="2017-01" db="EMBL/GenBank/DDBJ databases">
        <title>Draft genome sequence of Pseudomonas pachastrellae type strain CCUG 46540T from a deep sea.</title>
        <authorList>
            <person name="Gomila M."/>
            <person name="Mulet M."/>
            <person name="Lalucat J."/>
            <person name="Garcia-Valdes E."/>
        </authorList>
    </citation>
    <scope>NUCLEOTIDE SEQUENCE [LARGE SCALE GENOMIC DNA]</scope>
    <source>
        <strain evidence="3 4">CCUG 46540</strain>
    </source>
</reference>
<accession>A0A1S8DIT4</accession>
<gene>
    <name evidence="3" type="ORF">BXT89_06305</name>
</gene>
<evidence type="ECO:0000313" key="4">
    <source>
        <dbReference type="Proteomes" id="UP000242847"/>
    </source>
</evidence>
<evidence type="ECO:0000259" key="2">
    <source>
        <dbReference type="Pfam" id="PF00497"/>
    </source>
</evidence>
<dbReference type="EMBL" id="MUBC01000010">
    <property type="protein sequence ID" value="ONM44736.1"/>
    <property type="molecule type" value="Genomic_DNA"/>
</dbReference>
<dbReference type="PANTHER" id="PTHR38834:SF3">
    <property type="entry name" value="SOLUTE-BINDING PROTEIN FAMILY 3_N-TERMINAL DOMAIN-CONTAINING PROTEIN"/>
    <property type="match status" value="1"/>
</dbReference>
<evidence type="ECO:0000313" key="3">
    <source>
        <dbReference type="EMBL" id="ONM44736.1"/>
    </source>
</evidence>
<dbReference type="Proteomes" id="UP000242847">
    <property type="component" value="Unassembled WGS sequence"/>
</dbReference>
<dbReference type="PANTHER" id="PTHR38834">
    <property type="entry name" value="PERIPLASMIC SUBSTRATE BINDING PROTEIN FAMILY 3"/>
    <property type="match status" value="1"/>
</dbReference>
<sequence>MKYARLCTALLALTLATAAQAQPYRVVTEEWAPYNFQRDGEIVGIATEIVRAIMTRTGDSFALEILPSMRASRELQQRPQTIMFSMFRTAERESLFKWVGPLLDEAIYPYQRADTKPVNSLEQLYSAPRITTRHAGLVPASLEGMGFGNLDKSATSARQLYQMVLAGRTGIIVGDTDTGVAYYSAQLGIAPGTLRRIPIQLLHAPLYIAFSLDSEDRVVDAWRDALEQLRSEGELQRIIQRYEPVVQTPTATD</sequence>
<dbReference type="InterPro" id="IPR001638">
    <property type="entry name" value="Solute-binding_3/MltF_N"/>
</dbReference>
<protein>
    <submittedName>
        <fullName evidence="3">Peptide ABC transporter ATP-binding protein</fullName>
    </submittedName>
</protein>
<evidence type="ECO:0000256" key="1">
    <source>
        <dbReference type="SAM" id="SignalP"/>
    </source>
</evidence>
<keyword evidence="4" id="KW-1185">Reference proteome</keyword>